<dbReference type="GeneID" id="28832087"/>
<dbReference type="GO" id="GO:0003677">
    <property type="term" value="F:DNA binding"/>
    <property type="evidence" value="ECO:0007669"/>
    <property type="project" value="InterPro"/>
</dbReference>
<dbReference type="InterPro" id="IPR001138">
    <property type="entry name" value="Zn2Cys6_DnaBD"/>
</dbReference>
<dbReference type="CDD" id="cd00067">
    <property type="entry name" value="GAL4"/>
    <property type="match status" value="1"/>
</dbReference>
<feature type="domain" description="Zn(2)-C6 fungal-type" evidence="6">
    <location>
        <begin position="12"/>
        <end position="41"/>
    </location>
</feature>
<dbReference type="KEGG" id="psco:LY89DRAFT_780166"/>
<dbReference type="GO" id="GO:0008270">
    <property type="term" value="F:zinc ion binding"/>
    <property type="evidence" value="ECO:0007669"/>
    <property type="project" value="InterPro"/>
</dbReference>
<dbReference type="Pfam" id="PF04082">
    <property type="entry name" value="Fungal_trans"/>
    <property type="match status" value="1"/>
</dbReference>
<dbReference type="InParanoid" id="A0A194XHB1"/>
<proteinExistence type="predicted"/>
<keyword evidence="5" id="KW-0539">Nucleus</keyword>
<reference evidence="7 8" key="1">
    <citation type="submission" date="2015-10" db="EMBL/GenBank/DDBJ databases">
        <title>Full genome of DAOMC 229536 Phialocephala scopiformis, a fungal endophyte of spruce producing the potent anti-insectan compound rugulosin.</title>
        <authorList>
            <consortium name="DOE Joint Genome Institute"/>
            <person name="Walker A.K."/>
            <person name="Frasz S.L."/>
            <person name="Seifert K.A."/>
            <person name="Miller J.D."/>
            <person name="Mondo S.J."/>
            <person name="Labutti K."/>
            <person name="Lipzen A."/>
            <person name="Dockter R."/>
            <person name="Kennedy M."/>
            <person name="Grigoriev I.V."/>
            <person name="Spatafora J.W."/>
        </authorList>
    </citation>
    <scope>NUCLEOTIDE SEQUENCE [LARGE SCALE GENOMIC DNA]</scope>
    <source>
        <strain evidence="7 8">CBS 120377</strain>
    </source>
</reference>
<dbReference type="InterPro" id="IPR007219">
    <property type="entry name" value="XnlR_reg_dom"/>
</dbReference>
<evidence type="ECO:0000313" key="7">
    <source>
        <dbReference type="EMBL" id="KUJ19157.1"/>
    </source>
</evidence>
<comment type="subcellular location">
    <subcellularLocation>
        <location evidence="1">Nucleus</location>
    </subcellularLocation>
</comment>
<dbReference type="GO" id="GO:0006351">
    <property type="term" value="P:DNA-templated transcription"/>
    <property type="evidence" value="ECO:0007669"/>
    <property type="project" value="InterPro"/>
</dbReference>
<sequence length="573" mass="65485">MDKRQNKTSRRACAFCRKRKLRCDRANPCGSCQKFGFECQYICVPDGRVSKSVSKSSRVNQLENRLYNVEQLLQSTSQDSGQIMNLSPNESLYRQIDDLAALSSSTIRSLEQAFFDFVHPVISLIHRGSYMESKATTPCYLTHAIWALGALNSEVHTGWSEQLYYSSRQKLEEAELKDRRFDRVTLAQAQAVILISYYELHQGFFHRSWISIAKAVRLVQVMKLHRLDGISQFRHSLESISTPKVITEAETKRRAFWHTFLLDRYCFVSTGSPTLIQEKDIYTYLPASDDAFAKSFEERYVVLQDALTTTTINQPLCSFAALVILLCQSISKLRSLDQYEMHIDATESLHNDLHSKSDLLQTALGTVYRVPKNLGIETSLLDPSLAYLHTATSTSTITLHIAARALAQDNVPLPESWPPDNKQCLEAATNITNVLEITNSWDLRSYHFLTLYSIYSAVAAFANSWLVNPQPSYKRSLRFLLNKLESFKPRIRLAHILLQDIDTEFPELQHRLRAQGESANSQSALCLDWEAQVVTHEHNKAFDFSDAQEHDPFLGDTNNWCLDEDHLYLNVFT</sequence>
<dbReference type="OrthoDB" id="3037908at2759"/>
<evidence type="ECO:0000256" key="2">
    <source>
        <dbReference type="ARBA" id="ARBA00022723"/>
    </source>
</evidence>
<dbReference type="GO" id="GO:0005634">
    <property type="term" value="C:nucleus"/>
    <property type="evidence" value="ECO:0007669"/>
    <property type="project" value="UniProtKB-SubCell"/>
</dbReference>
<dbReference type="PROSITE" id="PS50048">
    <property type="entry name" value="ZN2_CY6_FUNGAL_2"/>
    <property type="match status" value="1"/>
</dbReference>
<protein>
    <recommendedName>
        <fullName evidence="6">Zn(2)-C6 fungal-type domain-containing protein</fullName>
    </recommendedName>
</protein>
<evidence type="ECO:0000256" key="1">
    <source>
        <dbReference type="ARBA" id="ARBA00004123"/>
    </source>
</evidence>
<dbReference type="EMBL" id="KQ947411">
    <property type="protein sequence ID" value="KUJ19157.1"/>
    <property type="molecule type" value="Genomic_DNA"/>
</dbReference>
<evidence type="ECO:0000256" key="4">
    <source>
        <dbReference type="ARBA" id="ARBA00023163"/>
    </source>
</evidence>
<dbReference type="SMART" id="SM00906">
    <property type="entry name" value="Fungal_trans"/>
    <property type="match status" value="1"/>
</dbReference>
<keyword evidence="2" id="KW-0479">Metal-binding</keyword>
<evidence type="ECO:0000256" key="3">
    <source>
        <dbReference type="ARBA" id="ARBA00023015"/>
    </source>
</evidence>
<dbReference type="SMART" id="SM00066">
    <property type="entry name" value="GAL4"/>
    <property type="match status" value="1"/>
</dbReference>
<evidence type="ECO:0000259" key="6">
    <source>
        <dbReference type="PROSITE" id="PS50048"/>
    </source>
</evidence>
<evidence type="ECO:0000313" key="8">
    <source>
        <dbReference type="Proteomes" id="UP000070700"/>
    </source>
</evidence>
<dbReference type="InterPro" id="IPR050815">
    <property type="entry name" value="TF_fung"/>
</dbReference>
<dbReference type="Pfam" id="PF00172">
    <property type="entry name" value="Zn_clus"/>
    <property type="match status" value="1"/>
</dbReference>
<dbReference type="RefSeq" id="XP_018073512.1">
    <property type="nucleotide sequence ID" value="XM_018222361.1"/>
</dbReference>
<dbReference type="InterPro" id="IPR036864">
    <property type="entry name" value="Zn2-C6_fun-type_DNA-bd_sf"/>
</dbReference>
<accession>A0A194XHB1</accession>
<evidence type="ECO:0000256" key="5">
    <source>
        <dbReference type="ARBA" id="ARBA00023242"/>
    </source>
</evidence>
<keyword evidence="8" id="KW-1185">Reference proteome</keyword>
<dbReference type="PANTHER" id="PTHR47338:SF10">
    <property type="entry name" value="TRANSCRIPTION FACTOR DOMAIN-CONTAINING PROTEIN-RELATED"/>
    <property type="match status" value="1"/>
</dbReference>
<dbReference type="GO" id="GO:0000981">
    <property type="term" value="F:DNA-binding transcription factor activity, RNA polymerase II-specific"/>
    <property type="evidence" value="ECO:0007669"/>
    <property type="project" value="InterPro"/>
</dbReference>
<dbReference type="PROSITE" id="PS00463">
    <property type="entry name" value="ZN2_CY6_FUNGAL_1"/>
    <property type="match status" value="1"/>
</dbReference>
<keyword evidence="4" id="KW-0804">Transcription</keyword>
<organism evidence="7 8">
    <name type="scientific">Mollisia scopiformis</name>
    <name type="common">Conifer needle endophyte fungus</name>
    <name type="synonym">Phialocephala scopiformis</name>
    <dbReference type="NCBI Taxonomy" id="149040"/>
    <lineage>
        <taxon>Eukaryota</taxon>
        <taxon>Fungi</taxon>
        <taxon>Dikarya</taxon>
        <taxon>Ascomycota</taxon>
        <taxon>Pezizomycotina</taxon>
        <taxon>Leotiomycetes</taxon>
        <taxon>Helotiales</taxon>
        <taxon>Mollisiaceae</taxon>
        <taxon>Mollisia</taxon>
    </lineage>
</organism>
<name>A0A194XHB1_MOLSC</name>
<dbReference type="PANTHER" id="PTHR47338">
    <property type="entry name" value="ZN(II)2CYS6 TRANSCRIPTION FACTOR (EUROFUNG)-RELATED"/>
    <property type="match status" value="1"/>
</dbReference>
<gene>
    <name evidence="7" type="ORF">LY89DRAFT_780166</name>
</gene>
<dbReference type="AlphaFoldDB" id="A0A194XHB1"/>
<keyword evidence="3" id="KW-0805">Transcription regulation</keyword>
<dbReference type="Gene3D" id="4.10.240.10">
    <property type="entry name" value="Zn(2)-C6 fungal-type DNA-binding domain"/>
    <property type="match status" value="1"/>
</dbReference>
<dbReference type="Proteomes" id="UP000070700">
    <property type="component" value="Unassembled WGS sequence"/>
</dbReference>
<dbReference type="CDD" id="cd12148">
    <property type="entry name" value="fungal_TF_MHR"/>
    <property type="match status" value="1"/>
</dbReference>
<dbReference type="SUPFAM" id="SSF57701">
    <property type="entry name" value="Zn2/Cys6 DNA-binding domain"/>
    <property type="match status" value="1"/>
</dbReference>